<organism evidence="1 2">
    <name type="scientific">Strigamia maritima</name>
    <name type="common">European centipede</name>
    <name type="synonym">Geophilus maritimus</name>
    <dbReference type="NCBI Taxonomy" id="126957"/>
    <lineage>
        <taxon>Eukaryota</taxon>
        <taxon>Metazoa</taxon>
        <taxon>Ecdysozoa</taxon>
        <taxon>Arthropoda</taxon>
        <taxon>Myriapoda</taxon>
        <taxon>Chilopoda</taxon>
        <taxon>Pleurostigmophora</taxon>
        <taxon>Geophilomorpha</taxon>
        <taxon>Linotaeniidae</taxon>
        <taxon>Strigamia</taxon>
    </lineage>
</organism>
<evidence type="ECO:0000313" key="1">
    <source>
        <dbReference type="EnsemblMetazoa" id="SMAR015232-PA"/>
    </source>
</evidence>
<protein>
    <submittedName>
        <fullName evidence="1">Uncharacterized protein</fullName>
    </submittedName>
</protein>
<dbReference type="AlphaFoldDB" id="T1JN03"/>
<keyword evidence="2" id="KW-1185">Reference proteome</keyword>
<dbReference type="Proteomes" id="UP000014500">
    <property type="component" value="Unassembled WGS sequence"/>
</dbReference>
<reference evidence="2" key="1">
    <citation type="submission" date="2011-05" db="EMBL/GenBank/DDBJ databases">
        <authorList>
            <person name="Richards S.R."/>
            <person name="Qu J."/>
            <person name="Jiang H."/>
            <person name="Jhangiani S.N."/>
            <person name="Agravi P."/>
            <person name="Goodspeed R."/>
            <person name="Gross S."/>
            <person name="Mandapat C."/>
            <person name="Jackson L."/>
            <person name="Mathew T."/>
            <person name="Pu L."/>
            <person name="Thornton R."/>
            <person name="Saada N."/>
            <person name="Wilczek-Boney K.B."/>
            <person name="Lee S."/>
            <person name="Kovar C."/>
            <person name="Wu Y."/>
            <person name="Scherer S.E."/>
            <person name="Worley K.C."/>
            <person name="Muzny D.M."/>
            <person name="Gibbs R."/>
        </authorList>
    </citation>
    <scope>NUCLEOTIDE SEQUENCE</scope>
    <source>
        <strain evidence="2">Brora</strain>
    </source>
</reference>
<dbReference type="HOGENOM" id="CLU_1715552_0_0_1"/>
<reference evidence="1" key="2">
    <citation type="submission" date="2015-02" db="UniProtKB">
        <authorList>
            <consortium name="EnsemblMetazoa"/>
        </authorList>
    </citation>
    <scope>IDENTIFICATION</scope>
</reference>
<accession>T1JN03</accession>
<evidence type="ECO:0000313" key="2">
    <source>
        <dbReference type="Proteomes" id="UP000014500"/>
    </source>
</evidence>
<dbReference type="SUPFAM" id="SSF48403">
    <property type="entry name" value="Ankyrin repeat"/>
    <property type="match status" value="1"/>
</dbReference>
<sequence>MDNKLTSPIWLSAPQRKISHSVATMPSIPRPIGHPCGDEASLLDACRCGDEFALRRAMVRRHSTTAVNLQDETGKVSFCITLCDVMSSNARADSGYKFESLTALSHVCASGSIAVLELLLLVPNLNVNLTDREGNSPLHFAAQAGKSISHIPV</sequence>
<proteinExistence type="predicted"/>
<dbReference type="EMBL" id="JH431262">
    <property type="status" value="NOT_ANNOTATED_CDS"/>
    <property type="molecule type" value="Genomic_DNA"/>
</dbReference>
<dbReference type="EnsemblMetazoa" id="SMAR015232-RA">
    <property type="protein sequence ID" value="SMAR015232-PA"/>
    <property type="gene ID" value="SMAR015232"/>
</dbReference>
<name>T1JN03_STRMM</name>
<dbReference type="Gene3D" id="1.25.40.20">
    <property type="entry name" value="Ankyrin repeat-containing domain"/>
    <property type="match status" value="1"/>
</dbReference>
<dbReference type="InterPro" id="IPR036770">
    <property type="entry name" value="Ankyrin_rpt-contain_sf"/>
</dbReference>